<sequence length="361" mass="40736">MSKICFIANLFPSKRDPSFGSFVGKNHEQLIEQGHKIINKVVIDYRASGLEKLICYIRFIFSGMLAINKRNYDFIYFHYLTYSTICLLPYLLFSKPKYVINVHGDDLVGNSFIHKIMGIASPLIIKHSAGIIVPSQYFKTILLELYPWYREEKVIISPSGGVDFEIFKANKLSDSSLFTLGYVSRIDEGKGWPELLKAVALIKNEQPELVERFKLNLYGTGGQVEQLKNAISELGIGKLVTYFGALEHNQLAIKYSEMNAFVFPTHRESFGLVAVEALACGTPVLASNISPVNEIVIEGINGLFFEKQNPHSIAEKIIQLLEMNKADYDKLVSNARESVEHYSAELVAKQLDENLQKLINN</sequence>
<organism evidence="4 5">
    <name type="scientific">Pseudoalteromonas aliena</name>
    <dbReference type="NCBI Taxonomy" id="247523"/>
    <lineage>
        <taxon>Bacteria</taxon>
        <taxon>Pseudomonadati</taxon>
        <taxon>Pseudomonadota</taxon>
        <taxon>Gammaproteobacteria</taxon>
        <taxon>Alteromonadales</taxon>
        <taxon>Pseudoalteromonadaceae</taxon>
        <taxon>Pseudoalteromonas</taxon>
    </lineage>
</organism>
<evidence type="ECO:0000313" key="4">
    <source>
        <dbReference type="EMBL" id="AQP99397.1"/>
    </source>
</evidence>
<dbReference type="InterPro" id="IPR028098">
    <property type="entry name" value="Glyco_trans_4-like_N"/>
</dbReference>
<keyword evidence="1" id="KW-0472">Membrane</keyword>
<evidence type="ECO:0000313" key="5">
    <source>
        <dbReference type="Proteomes" id="UP000188243"/>
    </source>
</evidence>
<evidence type="ECO:0000256" key="1">
    <source>
        <dbReference type="SAM" id="Phobius"/>
    </source>
</evidence>
<dbReference type="Proteomes" id="UP000188243">
    <property type="component" value="Chromosome"/>
</dbReference>
<name>A0A1Q2GWD6_9GAMM</name>
<dbReference type="Pfam" id="PF00534">
    <property type="entry name" value="Glycos_transf_1"/>
    <property type="match status" value="1"/>
</dbReference>
<evidence type="ECO:0000259" key="3">
    <source>
        <dbReference type="Pfam" id="PF13439"/>
    </source>
</evidence>
<dbReference type="GO" id="GO:0016757">
    <property type="term" value="F:glycosyltransferase activity"/>
    <property type="evidence" value="ECO:0007669"/>
    <property type="project" value="InterPro"/>
</dbReference>
<dbReference type="InterPro" id="IPR001296">
    <property type="entry name" value="Glyco_trans_1"/>
</dbReference>
<feature type="domain" description="Glycosyl transferase family 1" evidence="2">
    <location>
        <begin position="165"/>
        <end position="337"/>
    </location>
</feature>
<keyword evidence="1" id="KW-1133">Transmembrane helix</keyword>
<dbReference type="Gene3D" id="3.40.50.2000">
    <property type="entry name" value="Glycogen Phosphorylase B"/>
    <property type="match status" value="2"/>
</dbReference>
<dbReference type="Pfam" id="PF13439">
    <property type="entry name" value="Glyco_transf_4"/>
    <property type="match status" value="1"/>
</dbReference>
<dbReference type="RefSeq" id="WP_077536080.1">
    <property type="nucleotide sequence ID" value="NZ_CP019628.1"/>
</dbReference>
<evidence type="ECO:0000259" key="2">
    <source>
        <dbReference type="Pfam" id="PF00534"/>
    </source>
</evidence>
<feature type="domain" description="Glycosyltransferase subfamily 4-like N-terminal" evidence="3">
    <location>
        <begin position="49"/>
        <end position="158"/>
    </location>
</feature>
<reference evidence="4 5" key="1">
    <citation type="submission" date="2017-02" db="EMBL/GenBank/DDBJ databases">
        <title>Complete genome sequence of the cold-active Pseudoalteromonas aliena strain EH1 isolated from Arctic seawater.</title>
        <authorList>
            <person name="Kim E."/>
            <person name="Heo E."/>
            <person name="Kim H."/>
            <person name="Kim D."/>
        </authorList>
    </citation>
    <scope>NUCLEOTIDE SEQUENCE [LARGE SCALE GENOMIC DNA]</scope>
    <source>
        <strain evidence="4 5">EH1</strain>
    </source>
</reference>
<gene>
    <name evidence="4" type="ORF">B0W48_06025</name>
</gene>
<dbReference type="GO" id="GO:1901135">
    <property type="term" value="P:carbohydrate derivative metabolic process"/>
    <property type="evidence" value="ECO:0007669"/>
    <property type="project" value="UniProtKB-ARBA"/>
</dbReference>
<dbReference type="STRING" id="247523.B0W48_06025"/>
<protein>
    <recommendedName>
        <fullName evidence="6">GlcNAc transferase</fullName>
    </recommendedName>
</protein>
<dbReference type="SUPFAM" id="SSF53756">
    <property type="entry name" value="UDP-Glycosyltransferase/glycogen phosphorylase"/>
    <property type="match status" value="1"/>
</dbReference>
<feature type="transmembrane region" description="Helical" evidence="1">
    <location>
        <begin position="74"/>
        <end position="93"/>
    </location>
</feature>
<dbReference type="AlphaFoldDB" id="A0A1Q2GWD6"/>
<dbReference type="PANTHER" id="PTHR12526:SF637">
    <property type="entry name" value="GLYCOSYLTRANSFERASE EPSF-RELATED"/>
    <property type="match status" value="1"/>
</dbReference>
<accession>A0A1Q2GWD6</accession>
<dbReference type="CDD" id="cd03801">
    <property type="entry name" value="GT4_PimA-like"/>
    <property type="match status" value="1"/>
</dbReference>
<evidence type="ECO:0008006" key="6">
    <source>
        <dbReference type="Google" id="ProtNLM"/>
    </source>
</evidence>
<keyword evidence="1" id="KW-0812">Transmembrane</keyword>
<dbReference type="EMBL" id="CP019628">
    <property type="protein sequence ID" value="AQP99397.1"/>
    <property type="molecule type" value="Genomic_DNA"/>
</dbReference>
<proteinExistence type="predicted"/>
<dbReference type="PANTHER" id="PTHR12526">
    <property type="entry name" value="GLYCOSYLTRANSFERASE"/>
    <property type="match status" value="1"/>
</dbReference>
<dbReference type="KEGG" id="paln:B0W48_06025"/>